<keyword evidence="1" id="KW-0812">Transmembrane</keyword>
<dbReference type="InterPro" id="IPR023833">
    <property type="entry name" value="Signal_pept_SipW-depend-type"/>
</dbReference>
<reference evidence="2 3" key="1">
    <citation type="submission" date="2019-07" db="EMBL/GenBank/DDBJ databases">
        <title>Whole genome shotgun sequence of Aeromicrobium flavum NBRC 107625.</title>
        <authorList>
            <person name="Hosoyama A."/>
            <person name="Uohara A."/>
            <person name="Ohji S."/>
            <person name="Ichikawa N."/>
        </authorList>
    </citation>
    <scope>NUCLEOTIDE SEQUENCE [LARGE SCALE GENOMIC DNA]</scope>
    <source>
        <strain evidence="2 3">NBRC 107625</strain>
    </source>
</reference>
<comment type="caution">
    <text evidence="2">The sequence shown here is derived from an EMBL/GenBank/DDBJ whole genome shotgun (WGS) entry which is preliminary data.</text>
</comment>
<evidence type="ECO:0000313" key="2">
    <source>
        <dbReference type="EMBL" id="GEO88034.1"/>
    </source>
</evidence>
<dbReference type="RefSeq" id="WP_146825373.1">
    <property type="nucleotide sequence ID" value="NZ_BAAAYQ010000001.1"/>
</dbReference>
<evidence type="ECO:0000256" key="1">
    <source>
        <dbReference type="SAM" id="Phobius"/>
    </source>
</evidence>
<accession>A0A512HRF6</accession>
<evidence type="ECO:0000313" key="3">
    <source>
        <dbReference type="Proteomes" id="UP000321769"/>
    </source>
</evidence>
<keyword evidence="3" id="KW-1185">Reference proteome</keyword>
<keyword evidence="1" id="KW-1133">Transmembrane helix</keyword>
<gene>
    <name evidence="2" type="ORF">AFL01nite_03610</name>
</gene>
<dbReference type="AlphaFoldDB" id="A0A512HRF6"/>
<dbReference type="NCBIfam" id="TIGR04088">
    <property type="entry name" value="cognate_SipW"/>
    <property type="match status" value="1"/>
</dbReference>
<name>A0A512HRF6_9ACTN</name>
<keyword evidence="1" id="KW-0472">Membrane</keyword>
<protein>
    <submittedName>
        <fullName evidence="2">Uncharacterized protein</fullName>
    </submittedName>
</protein>
<feature type="transmembrane region" description="Helical" evidence="1">
    <location>
        <begin position="27"/>
        <end position="47"/>
    </location>
</feature>
<sequence>MSETTATTVREVLRRAWHRIASVQVRLLLSLGLVLGFAAVGTSAYWADNATFTTGKIEAGSLDLQLGGRNPATGVVEWSAVGLNQNWNYSVLQLDNVSPGESVAMELHIRNVGSTPLTFTGAGTSTTDDLNPYLTATTRLGGVASNTGTRDAVNRTGTCSAGTATWWTDHPLSTTPRVVTPGNAPITLAANAQIQVCMLAGLLSTTPNTFQGKSTSIQVTLNGKQVGAP</sequence>
<dbReference type="Proteomes" id="UP000321769">
    <property type="component" value="Unassembled WGS sequence"/>
</dbReference>
<dbReference type="EMBL" id="BJZQ01000001">
    <property type="protein sequence ID" value="GEO88034.1"/>
    <property type="molecule type" value="Genomic_DNA"/>
</dbReference>
<proteinExistence type="predicted"/>
<organism evidence="2 3">
    <name type="scientific">Aeromicrobium flavum</name>
    <dbReference type="NCBI Taxonomy" id="416568"/>
    <lineage>
        <taxon>Bacteria</taxon>
        <taxon>Bacillati</taxon>
        <taxon>Actinomycetota</taxon>
        <taxon>Actinomycetes</taxon>
        <taxon>Propionibacteriales</taxon>
        <taxon>Nocardioidaceae</taxon>
        <taxon>Aeromicrobium</taxon>
    </lineage>
</organism>